<evidence type="ECO:0000313" key="1">
    <source>
        <dbReference type="EMBL" id="KAJ7985117.1"/>
    </source>
</evidence>
<organism evidence="1 2">
    <name type="scientific">Dallia pectoralis</name>
    <name type="common">Alaska blackfish</name>
    <dbReference type="NCBI Taxonomy" id="75939"/>
    <lineage>
        <taxon>Eukaryota</taxon>
        <taxon>Metazoa</taxon>
        <taxon>Chordata</taxon>
        <taxon>Craniata</taxon>
        <taxon>Vertebrata</taxon>
        <taxon>Euteleostomi</taxon>
        <taxon>Actinopterygii</taxon>
        <taxon>Neopterygii</taxon>
        <taxon>Teleostei</taxon>
        <taxon>Protacanthopterygii</taxon>
        <taxon>Esociformes</taxon>
        <taxon>Umbridae</taxon>
        <taxon>Dallia</taxon>
    </lineage>
</organism>
<dbReference type="EMBL" id="CM055763">
    <property type="protein sequence ID" value="KAJ7985117.1"/>
    <property type="molecule type" value="Genomic_DNA"/>
</dbReference>
<reference evidence="1" key="1">
    <citation type="submission" date="2021-05" db="EMBL/GenBank/DDBJ databases">
        <authorList>
            <person name="Pan Q."/>
            <person name="Jouanno E."/>
            <person name="Zahm M."/>
            <person name="Klopp C."/>
            <person name="Cabau C."/>
            <person name="Louis A."/>
            <person name="Berthelot C."/>
            <person name="Parey E."/>
            <person name="Roest Crollius H."/>
            <person name="Montfort J."/>
            <person name="Robinson-Rechavi M."/>
            <person name="Bouchez O."/>
            <person name="Lampietro C."/>
            <person name="Lopez Roques C."/>
            <person name="Donnadieu C."/>
            <person name="Postlethwait J."/>
            <person name="Bobe J."/>
            <person name="Dillon D."/>
            <person name="Chandos A."/>
            <person name="von Hippel F."/>
            <person name="Guiguen Y."/>
        </authorList>
    </citation>
    <scope>NUCLEOTIDE SEQUENCE</scope>
    <source>
        <strain evidence="1">YG-Jan2019</strain>
    </source>
</reference>
<comment type="caution">
    <text evidence="1">The sequence shown here is derived from an EMBL/GenBank/DDBJ whole genome shotgun (WGS) entry which is preliminary data.</text>
</comment>
<name>A0ACC2F194_DALPE</name>
<keyword evidence="2" id="KW-1185">Reference proteome</keyword>
<gene>
    <name evidence="1" type="ORF">DPEC_G00348750</name>
</gene>
<evidence type="ECO:0000313" key="2">
    <source>
        <dbReference type="Proteomes" id="UP001157502"/>
    </source>
</evidence>
<dbReference type="Proteomes" id="UP001157502">
    <property type="component" value="Chromosome 36"/>
</dbReference>
<protein>
    <submittedName>
        <fullName evidence="1">Uncharacterized protein</fullName>
    </submittedName>
</protein>
<sequence length="4619" mass="527959">MASGRKDKKKDREREWALLDSFGERSFPTPCPGDTLPWNLPKHQRVKRSKSSLGCGDVLDPAERAVIRIADERDRVQKKTFTKWVNKHLIKAQRHVSDLYEDLRDGHNLISLLEVLSGDMLPREKGRMRFHKLQNVQIALDFLRHRQVKLVNIRNDDIADGNPKLTLGLIWTIILHFQISDIQINGQSEDMTAKEKLLLWSQRMTDGYQGIRCDNFTTSWRDGKLFNAVIHKHHPRLIDMSKVYCQNNVQNLEQAFNVAERDLGVTRLLDPEDVDVAHPDEKSIITYVSSLYDAMPRMADVRDGMQANELELRWTEYYELITIILQWIRHHVIIFEERRFPGSYEEIEILWRQFLKFKETELPPKETDKNRSKLIYQSFESAVHAGQVKVPPGYHPIDVEKEWGRLTVAILERERLLRIEFERLERLQRIVGKVQMESGVCEEQLNQLETLLNTDIRLLSAGKPPQHTAEEERDLDKADGMIRLLFNDVQLLKDGRHLQAEQMYRRVYRLHERLVNLRTDYNLRLKSSMMTSMVTSQVIQSPTLSQQQQSTRMRPELDEVTLRYAQDLLAWVEENQRRIDEAAWGSDLSTVESQLGSHRGLHQSVEDFRAKIERAKVDESQLSPLSKGTYSQYLAKLDLQYAKLLNSSKSRLRNLDSLHVFVSAATKELMWLNDKEEEEVSYDWSDRNTNMTAKKDNYSGLMRELEMREKKVNSIQATGDKLLKEGHPGRKTVEDFTAGLQTQWSWILQLCCCIETHLRENTAYYQFFADVKEADERMKKMQETLKKKYSCDRTTTATRLEDLLQDTMDEKEQLNEFKTHVAGLNKRAKTVVQLKPRNPTTPIRGKLPIQAVCDFKQMEITIHKGEECALMDNSPQPNHWKVLNRSGNEAVVPSVCFLVPPVNKDAMESVSSLDSGHQSMLLMWQTLHMNMKSLLSWQYLMRDITQIQTWNITMFRTMKVEEYRQVMRNLELHHQDFMRDSQDSQLFGPDDRMQIEGDYTKTSQYYENLLRSVQKGEQDESTCVTYITQIKDLRLRIEDCESRTLARIRKPVEKDALKDCIQKTSEQKKVQVELEGIKKNVDQVAVKTEEVLSTASQQSSTAPVLRSELDFTLKKMDNVYILSSVYLEKLKTVDLVIRNTQGAEDVLKKYEDGLREVQTVPADVKEVEMYRTQLKKMRGEAESEKPLFEALEDELQKVAVVSKKMSRVHSEHDTELDHYRHLLSGLQDRWLAVFSQMELRLRELEQLGRQLGYYRESYDWLIQWIGDAKLRQEKIQAVPISDSKTLKEQLAQEKKLLEEIEQNKEKVDECQKYAKAYIDTIKDYELQLVAYKAQVEPLSPMKKTKMDSASDNIIQEYVTLRTRYSELMTLTSQYIKFITDTQRRLEDEEKATEKMKAEERKKMAEMQAELDKQKQLAEGHAKAIAKAEKEAQELKLMMQEEVSKRQVVAVDAEKQKHNIQLELHELKNLSEQQINSKSQQVEEANQSRVKIEEEIRIIRMQLETTVKQKSTAEDELMQLREKASEAERLRKLAQEEAEKLRIQVNEETQKKRKAEEELKLKSEAEKEAAKQKQKALEDLEKLKMQAEEAERQMKQAETEKEKQIKVAQEVAQKSAAAELKSKRMSYVEKTSKLEESLKIEHGTVIQLQEEAARLKKQQEEADMAREEAEKELEKWRQKANEALRLRLQAEEEAHRKSCAQEDAEKLKDDAEREAKKRAKAEESALKQKEMAEQELERQRKLAEGTAQQKLSAEQELIRLKADFDHAEQQRSLLDDELYRLKNEVSAAEQQRKQLEDELAKVRSEMNILIELKSKAEKESMSNTEKSKQLLETEAGKMRDLAEEAGKLRAIAEEAKRQRQVAELEASRQRAEAERILKEKLAAINEATRMRTEAEIALKEKEAENERLRRKAEDEAYQRKALEDQASQHKKDIEEKIVLLKKSSENELERQKTLVDETLKQRRVVEEEIRILKLNFEKASSGKLDLELELNKLKNIAEETQQSKLQAEKDAEKHRQLALEEEKRRREAEEKVKKIAAAEEEAGRQCKNAQDEVERLKKKAEEAKKQKEDADKEAEKQIIVAKQAAQKCNAAEQQVQSVLFQQKEDNIMQQKLKEEYEKAKVLAKEAEIAKEKAEREAALLRQQAEDAERQKQAAELEAGNQAKAQEEAVKLRKEAEFEAAKRAQAEEAAIKQKLQADAEMAKHKALAEQTVMQKAQVEKELTKVRLRLEETDKQKSVLDDELQRLKDEVGDAIKQKAQVEEELFKVKIQMEELVKLKLRIEQENLRLLEKNKDNTQKFLIEEAENMKRLAEDAARLSVEAQEAARMRQIAESDLAQQRALAEKMLKEKMLAIQEASKLKAEAEMLQRQKDLAQEQAQKLLEDKQLMQQRLEQETEGFQKSLQAERMRQLEITAEAEKLKVKVSELSNAQSKAENEAKKFKMQADEISARLHQTELATQEKLTVVEKLEVQRLSSGKEADELRKAITDLEMEKKKLKKEAEDLQNKSKEMANAQQKQILHEKTVLEQTFITEKEELLKKEKQIEEEKKKLENQFEEEVKKAKALKQEQERQRKQMEEEKNKLQATMDAALNKQKEAEMEMHNKQKEMQELERKRIEQERLLAEENKNLREKLQQLEVAHKEPISQTREINLQTEQVHKEVLIHRNVVVTTKQVNNGQSGVDDVDNKKDILSFDGIREKVPASRLYDVGLLSKKDFDKLKNGKATVEKLSQTDKLGTILKGTNCIAGVLTQSNQKMPLYQAMKDKLITPSWACILLEAQAASGYVVDPIKNKKLSVSEAVKEGLVGPELHNKMLSAERAVTGYKDPYTGKKISLFEAMKKDLIDRDHALRQLEAQIATGGIIDPINSHRVPIETAYKQGLLDTEVNKILEGASEESKGYFDPNSQEDVSYNELMQRCSTDPETGLLLLPISDKAPLSTATYTEDETKDVFNKTTVSMPFGKFQGRTITIWEIINSEYFTEDQRKDLIRQYKTGKITIEKIIKIVITRVEEKEKKSELAFDGLRAPVSATELLESKVIDKDLYNKLHKGNTTIKEVSEMEPVRKALKGTNCIAGVVIDSTRETMSFYQAMKKDMMRAGPALYLLEAQAGTGFVVDPVNNQKYTVDEAVKAGVIGPELHEKLLSAERGVTGYKDPYTGHTVSLFQAMKKELIPKDQGIRLLDAQLATGGIIDPVNSHHIPHDVACKRGYFDDEMNRILSDPIDDVKGFFDPNTNENVTYSQLYKRCVTDKKTGLQLLPLSEEAIHPKEENTYTDIQTKEAMTQATVELQSGSLKGKKMNIWEIINSEYFTEEQRYDLMRQYRSGKMTIEKIITIVITIVNEKEQKKPEQDGFKGLRAPVSAKSLLDSQIIDNATFELLLKGKKSPKQVSENEKVSMYLQGSDCIAGVYLEPTKETLSIYQAIKNNLLSHDTGLSLLEAQAATGFIVDPARNQYLSVDDAVKAGIVGPELHEKLLSAEKAVTGYKDPFTGKTISLFQAMEKGLIIKKHAMPLLEAQLSSGGIIDPVNSHRIPIDIAYQRSCFSKEMSHALSEPSEDNKVFSDPSSDEKVTYKQLKDKCTKDPDSGINLLPISKPQTQTVVEKTYLYTEEQTQNDLATTNIDLPSSIEALAGGSKTLWDIMNSNLLPDEERKKLMNEYRTGTITKERMIIIIIEIMEQREIISGETVKSCNTFRRRVTIEELYNARIIDLDTFNMLKQDKRNIRDIMEMQSVKQYLFGTGSIAGIMSDSASKMSIYSAMKRGLLKPEIAFTLLEAQAATGFIIDPVKTQTLTVDEAVRKGVVGPEIHDKLLSAERAVTGYKDPYTGKIISLFQAMKKDLIPEEYALKMLEAQTATGGIMDPEFYFHLPADIATQRGYINKETNELLANEVRGFVDPVTEEKLSYAQLLKRCKIDPSSGMRLLSLGDKRIMFKGLRKEITIEEMLRSEIIDQKTVNELNEGLISLEEVSNRLRKYLEGTSCISGVYVEKTNDRLSIYQAMKKNMIRPGTAFELLEAQAATGYVIDPIKNLKLTVVEAVKMGIVGPEFKDKLLSAERAVTGYKDPYSGKTISLFQAMKKGLILKDHGIRLLEAQIATGGIIDPQESHRLPVEVAYNRGLFDEEMNEILTDPSDDTKGFFDPNTEENLTYLGLMERCITDPQTGLVLLLLKEKKRETKASSTSSVRKRRVVIVDPDSGKEMSVYEAYRKKLIDHQTYLELAEQECEWEEITKTSSDGTVKSMIIDRRSGRQYDIDDALARGLIDQNSLDIYRSGNLAITEFAEMLSGNMSGSRSRSSSISSTSSSYNTMSPIPSLRPPATIWNDPTDESGPVAGILDTDTLEKVSITEAIHRNLVDNITGQRLLEAQACTGGIIDPTTGERFAVAEATEKGLVDKVMVDRINLAHKAFIGFDDPRTKVRMSAAQALKKGWLYYEAGQRFLEVQYLTGGLIEPNVEGRVTLDESIRKGIIDARTAQKLRDVSAYSKYLTCPKTKLKISYKDAMDRSMVEEGSGLRLLEASSQSTKGLYSPYNVSNSGSAAGSRSGSRTGSRTGSRRGSFDATGSGFSMNFSSSSYTSSSNYGGRRYNAGPTTGPNMDELAQALTALAMIRPCSSEQGAFAMTIPIHTAVA</sequence>
<accession>A0ACC2F194</accession>
<proteinExistence type="predicted"/>